<dbReference type="Pfam" id="PF04488">
    <property type="entry name" value="Gly_transf_sug"/>
    <property type="match status" value="1"/>
</dbReference>
<feature type="transmembrane region" description="Helical" evidence="4">
    <location>
        <begin position="51"/>
        <end position="70"/>
    </location>
</feature>
<reference evidence="5 6" key="1">
    <citation type="journal article" date="2016" name="Genome Biol. Evol.">
        <title>Divergent and convergent evolution of fungal pathogenicity.</title>
        <authorList>
            <person name="Shang Y."/>
            <person name="Xiao G."/>
            <person name="Zheng P."/>
            <person name="Cen K."/>
            <person name="Zhan S."/>
            <person name="Wang C."/>
        </authorList>
    </citation>
    <scope>NUCLEOTIDE SEQUENCE [LARGE SCALE GENOMIC DNA]</scope>
    <source>
        <strain evidence="5 6">ARSEF 2679</strain>
    </source>
</reference>
<keyword evidence="2" id="KW-0808">Transferase</keyword>
<dbReference type="InterPro" id="IPR029044">
    <property type="entry name" value="Nucleotide-diphossugar_trans"/>
</dbReference>
<dbReference type="PANTHER" id="PTHR32385:SF15">
    <property type="entry name" value="INOSITOL PHOSPHOCERAMIDE MANNOSYLTRANSFERASE 1"/>
    <property type="match status" value="1"/>
</dbReference>
<feature type="transmembrane region" description="Helical" evidence="4">
    <location>
        <begin position="328"/>
        <end position="354"/>
    </location>
</feature>
<evidence type="ECO:0000313" key="5">
    <source>
        <dbReference type="EMBL" id="OAA58281.1"/>
    </source>
</evidence>
<dbReference type="GO" id="GO:0051999">
    <property type="term" value="P:mannosyl-inositol phosphorylceramide biosynthetic process"/>
    <property type="evidence" value="ECO:0007669"/>
    <property type="project" value="TreeGrafter"/>
</dbReference>
<evidence type="ECO:0000256" key="4">
    <source>
        <dbReference type="SAM" id="Phobius"/>
    </source>
</evidence>
<evidence type="ECO:0000256" key="3">
    <source>
        <dbReference type="SAM" id="MobiDB-lite"/>
    </source>
</evidence>
<evidence type="ECO:0000313" key="6">
    <source>
        <dbReference type="Proteomes" id="UP000076744"/>
    </source>
</evidence>
<comment type="similarity">
    <text evidence="1">Belongs to the glycosyltransferase 32 family.</text>
</comment>
<keyword evidence="4" id="KW-1133">Transmembrane helix</keyword>
<dbReference type="EMBL" id="AZHB01000018">
    <property type="protein sequence ID" value="OAA58281.1"/>
    <property type="molecule type" value="Genomic_DNA"/>
</dbReference>
<sequence>MAWLSRMLGTGPRQPRYEAVPDEEAGDSSPSRPYRRRRSRTRLLLPRQRKAAALLLFIDVLIVVALVVLLEPLITLLRRNDDLFTPRLNLHGVAATPDTPGVKHKIPRILHQTTPNDTIPDKWVESQRSCKEVYKDYEYKLWTDKGAEDFLAKEYPWFVESWKNYAFPIQRADAIRYFVLHHFGGIYLDMDTQCNQTFPMQEVENDSSDHVAVFKSTAPTGVTNDLMIASARHPAFTMAVAQLPYYYAWTRFWAECGPYISIMLSSGPLFLSLVVKDYLLQQTVLPSPTVKVISPPGLDGYITDLESSTWHRADAQALMWLGTRPWTWFTMGAIGTFFGLCIVNYLLLAFYGFFARRVLSISARLKEAKVA</sequence>
<organism evidence="5 6">
    <name type="scientific">Cordyceps fumosorosea (strain ARSEF 2679)</name>
    <name type="common">Isaria fumosorosea</name>
    <dbReference type="NCBI Taxonomy" id="1081104"/>
    <lineage>
        <taxon>Eukaryota</taxon>
        <taxon>Fungi</taxon>
        <taxon>Dikarya</taxon>
        <taxon>Ascomycota</taxon>
        <taxon>Pezizomycotina</taxon>
        <taxon>Sordariomycetes</taxon>
        <taxon>Hypocreomycetidae</taxon>
        <taxon>Hypocreales</taxon>
        <taxon>Cordycipitaceae</taxon>
        <taxon>Cordyceps</taxon>
    </lineage>
</organism>
<evidence type="ECO:0000256" key="2">
    <source>
        <dbReference type="ARBA" id="ARBA00022679"/>
    </source>
</evidence>
<dbReference type="SUPFAM" id="SSF53448">
    <property type="entry name" value="Nucleotide-diphospho-sugar transferases"/>
    <property type="match status" value="1"/>
</dbReference>
<dbReference type="AlphaFoldDB" id="A0A167R582"/>
<comment type="caution">
    <text evidence="5">The sequence shown here is derived from an EMBL/GenBank/DDBJ whole genome shotgun (WGS) entry which is preliminary data.</text>
</comment>
<proteinExistence type="inferred from homology"/>
<feature type="region of interest" description="Disordered" evidence="3">
    <location>
        <begin position="1"/>
        <end position="37"/>
    </location>
</feature>
<dbReference type="InterPro" id="IPR007577">
    <property type="entry name" value="GlycoTrfase_DXD_sugar-bd_CS"/>
</dbReference>
<keyword evidence="4" id="KW-0472">Membrane</keyword>
<keyword evidence="6" id="KW-1185">Reference proteome</keyword>
<dbReference type="Gene3D" id="3.90.550.20">
    <property type="match status" value="1"/>
</dbReference>
<dbReference type="RefSeq" id="XP_018702464.1">
    <property type="nucleotide sequence ID" value="XM_018850424.1"/>
</dbReference>
<dbReference type="GO" id="GO:0000030">
    <property type="term" value="F:mannosyltransferase activity"/>
    <property type="evidence" value="ECO:0007669"/>
    <property type="project" value="TreeGrafter"/>
</dbReference>
<dbReference type="GeneID" id="30023112"/>
<gene>
    <name evidence="5" type="ORF">ISF_06820</name>
</gene>
<keyword evidence="4" id="KW-0812">Transmembrane</keyword>
<evidence type="ECO:0000256" key="1">
    <source>
        <dbReference type="ARBA" id="ARBA00009003"/>
    </source>
</evidence>
<name>A0A167R582_CORFA</name>
<dbReference type="PANTHER" id="PTHR32385">
    <property type="entry name" value="MANNOSYL PHOSPHORYLINOSITOL CERAMIDE SYNTHASE"/>
    <property type="match status" value="1"/>
</dbReference>
<dbReference type="OrthoDB" id="3647at2759"/>
<accession>A0A167R582</accession>
<protein>
    <submittedName>
        <fullName evidence="5">Mannosyl phosphorylinositol ceramide synthase SUR1</fullName>
    </submittedName>
</protein>
<dbReference type="Proteomes" id="UP000076744">
    <property type="component" value="Unassembled WGS sequence"/>
</dbReference>
<dbReference type="InterPro" id="IPR051706">
    <property type="entry name" value="Glycosyltransferase_domain"/>
</dbReference>
<dbReference type="GO" id="GO:0016020">
    <property type="term" value="C:membrane"/>
    <property type="evidence" value="ECO:0007669"/>
    <property type="project" value="GOC"/>
</dbReference>